<dbReference type="Pfam" id="PF05987">
    <property type="entry name" value="DUF898"/>
    <property type="match status" value="1"/>
</dbReference>
<keyword evidence="1" id="KW-0812">Transmembrane</keyword>
<dbReference type="EMBL" id="JYNE01000028">
    <property type="protein sequence ID" value="KNH00823.1"/>
    <property type="molecule type" value="Genomic_DNA"/>
</dbReference>
<feature type="transmembrane region" description="Helical" evidence="1">
    <location>
        <begin position="209"/>
        <end position="232"/>
    </location>
</feature>
<dbReference type="RefSeq" id="WP_050601582.1">
    <property type="nucleotide sequence ID" value="NZ_JYNE01000028.1"/>
</dbReference>
<feature type="transmembrane region" description="Helical" evidence="1">
    <location>
        <begin position="151"/>
        <end position="175"/>
    </location>
</feature>
<name>A0A0L1KA56_9SPHN</name>
<keyword evidence="1" id="KW-0472">Membrane</keyword>
<dbReference type="GO" id="GO:0004798">
    <property type="term" value="F:dTMP kinase activity"/>
    <property type="evidence" value="ECO:0007669"/>
    <property type="project" value="UniProtKB-EC"/>
</dbReference>
<keyword evidence="2" id="KW-0808">Transferase</keyword>
<sequence>MLDGSHHADSADSAFTFEGNWQDFARIALPNLLLTIVTLGIYRFWATARERRYLWSRTRFVDEHLEWAGTGMELFAGFVIVLVLFGVPYFGVSFVSQALIARGYEALGSALGVGALLSIFYLGGVARFRALRYRLSRTRWRGIRGGSDSKGFAFGLSYMWKTAVGWLPLGLLLPWSMTSLWNERWSKMSFGPFAFRSDGEAGGVFARFLLFYLAPFVLFVGGVIMAGMGMLAGYGIGGENGVALGGLVGLIGLVLFFYLGLGLIAVAFYAKFYREMVGATRWRDLRFSFEASTLDWVKLLLGDVLLVVFTLGIGLVFLSYRHWKFFMTHLEASGEILLDELTQSRTRTAGHGEGLLDAFDMGAI</sequence>
<dbReference type="PATRIC" id="fig|1306953.7.peg.1487"/>
<feature type="transmembrane region" description="Helical" evidence="1">
    <location>
        <begin position="67"/>
        <end position="90"/>
    </location>
</feature>
<protein>
    <submittedName>
        <fullName evidence="2">Thymidylate kinase</fullName>
        <ecNumber evidence="2">2.7.4.9</ecNumber>
    </submittedName>
</protein>
<feature type="transmembrane region" description="Helical" evidence="1">
    <location>
        <begin position="110"/>
        <end position="130"/>
    </location>
</feature>
<dbReference type="Proteomes" id="UP000037446">
    <property type="component" value="Unassembled WGS sequence"/>
</dbReference>
<evidence type="ECO:0000256" key="1">
    <source>
        <dbReference type="SAM" id="Phobius"/>
    </source>
</evidence>
<proteinExistence type="predicted"/>
<comment type="caution">
    <text evidence="2">The sequence shown here is derived from an EMBL/GenBank/DDBJ whole genome shotgun (WGS) entry which is preliminary data.</text>
</comment>
<dbReference type="EC" id="2.7.4.9" evidence="2"/>
<feature type="transmembrane region" description="Helical" evidence="1">
    <location>
        <begin position="244"/>
        <end position="270"/>
    </location>
</feature>
<keyword evidence="1" id="KW-1133">Transmembrane helix</keyword>
<dbReference type="STRING" id="1306953.J121_1447"/>
<dbReference type="InterPro" id="IPR010295">
    <property type="entry name" value="DUF898"/>
</dbReference>
<gene>
    <name evidence="2" type="ORF">J121_1447</name>
</gene>
<dbReference type="AlphaFoldDB" id="A0A0L1KA56"/>
<reference evidence="2" key="1">
    <citation type="submission" date="2015-02" db="EMBL/GenBank/DDBJ databases">
        <authorList>
            <person name="Chooi Y.-H."/>
        </authorList>
    </citation>
    <scope>NUCLEOTIDE SEQUENCE [LARGE SCALE GENOMIC DNA]</scope>
    <source>
        <strain evidence="2">LAMA 915</strain>
    </source>
</reference>
<keyword evidence="2" id="KW-0418">Kinase</keyword>
<organism evidence="2 3">
    <name type="scientific">Qipengyuania citrea LAMA 915</name>
    <dbReference type="NCBI Taxonomy" id="1306953"/>
    <lineage>
        <taxon>Bacteria</taxon>
        <taxon>Pseudomonadati</taxon>
        <taxon>Pseudomonadota</taxon>
        <taxon>Alphaproteobacteria</taxon>
        <taxon>Sphingomonadales</taxon>
        <taxon>Erythrobacteraceae</taxon>
        <taxon>Qipengyuania</taxon>
    </lineage>
</organism>
<evidence type="ECO:0000313" key="2">
    <source>
        <dbReference type="EMBL" id="KNH00823.1"/>
    </source>
</evidence>
<evidence type="ECO:0000313" key="3">
    <source>
        <dbReference type="Proteomes" id="UP000037446"/>
    </source>
</evidence>
<feature type="transmembrane region" description="Helical" evidence="1">
    <location>
        <begin position="299"/>
        <end position="320"/>
    </location>
</feature>
<accession>A0A0L1KA56</accession>
<feature type="transmembrane region" description="Helical" evidence="1">
    <location>
        <begin position="27"/>
        <end position="46"/>
    </location>
</feature>